<reference evidence="3" key="2">
    <citation type="submission" date="2021-04" db="EMBL/GenBank/DDBJ databases">
        <authorList>
            <person name="Gilroy R."/>
        </authorList>
    </citation>
    <scope>NUCLEOTIDE SEQUENCE</scope>
    <source>
        <strain evidence="3">ChiGjej6B6-14162</strain>
    </source>
</reference>
<name>A0A9D1X9Q3_9BACT</name>
<reference evidence="3" key="1">
    <citation type="journal article" date="2021" name="PeerJ">
        <title>Extensive microbial diversity within the chicken gut microbiome revealed by metagenomics and culture.</title>
        <authorList>
            <person name="Gilroy R."/>
            <person name="Ravi A."/>
            <person name="Getino M."/>
            <person name="Pursley I."/>
            <person name="Horton D.L."/>
            <person name="Alikhan N.F."/>
            <person name="Baker D."/>
            <person name="Gharbi K."/>
            <person name="Hall N."/>
            <person name="Watson M."/>
            <person name="Adriaenssens E.M."/>
            <person name="Foster-Nyarko E."/>
            <person name="Jarju S."/>
            <person name="Secka A."/>
            <person name="Antonio M."/>
            <person name="Oren A."/>
            <person name="Chaudhuri R.R."/>
            <person name="La Ragione R."/>
            <person name="Hildebrand F."/>
            <person name="Pallen M.J."/>
        </authorList>
    </citation>
    <scope>NUCLEOTIDE SEQUENCE</scope>
    <source>
        <strain evidence="3">ChiGjej6B6-14162</strain>
    </source>
</reference>
<dbReference type="EMBL" id="DXEL01000061">
    <property type="protein sequence ID" value="HIX75195.1"/>
    <property type="molecule type" value="Genomic_DNA"/>
</dbReference>
<proteinExistence type="predicted"/>
<dbReference type="Proteomes" id="UP000886740">
    <property type="component" value="Unassembled WGS sequence"/>
</dbReference>
<dbReference type="Pfam" id="PF06439">
    <property type="entry name" value="3keto-disac_hyd"/>
    <property type="match status" value="1"/>
</dbReference>
<organism evidence="3 4">
    <name type="scientific">Candidatus Parabacteroides intestinipullorum</name>
    <dbReference type="NCBI Taxonomy" id="2838723"/>
    <lineage>
        <taxon>Bacteria</taxon>
        <taxon>Pseudomonadati</taxon>
        <taxon>Bacteroidota</taxon>
        <taxon>Bacteroidia</taxon>
        <taxon>Bacteroidales</taxon>
        <taxon>Tannerellaceae</taxon>
        <taxon>Parabacteroides</taxon>
    </lineage>
</organism>
<gene>
    <name evidence="3" type="ORF">H9977_09225</name>
</gene>
<keyword evidence="1" id="KW-0732">Signal</keyword>
<dbReference type="PROSITE" id="PS51257">
    <property type="entry name" value="PROKAR_LIPOPROTEIN"/>
    <property type="match status" value="1"/>
</dbReference>
<protein>
    <submittedName>
        <fullName evidence="3">DUF1080 domain-containing protein</fullName>
    </submittedName>
</protein>
<feature type="domain" description="3-keto-alpha-glucoside-1,2-lyase/3-keto-2-hydroxy-glucal hydratase" evidence="2">
    <location>
        <begin position="63"/>
        <end position="280"/>
    </location>
</feature>
<comment type="caution">
    <text evidence="3">The sequence shown here is derived from an EMBL/GenBank/DDBJ whole genome shotgun (WGS) entry which is preliminary data.</text>
</comment>
<dbReference type="InterPro" id="IPR010496">
    <property type="entry name" value="AL/BT2_dom"/>
</dbReference>
<dbReference type="AlphaFoldDB" id="A0A9D1X9Q3"/>
<evidence type="ECO:0000313" key="3">
    <source>
        <dbReference type="EMBL" id="HIX75195.1"/>
    </source>
</evidence>
<evidence type="ECO:0000259" key="2">
    <source>
        <dbReference type="Pfam" id="PF06439"/>
    </source>
</evidence>
<feature type="chain" id="PRO_5038482545" evidence="1">
    <location>
        <begin position="25"/>
        <end position="283"/>
    </location>
</feature>
<sequence length="283" mass="31261">MKKSVFLAGAAALMILASCGGKKAEAPAAAEQPAATTEAATPEYKLMDLPTVDLSQFPKDKDGWITMFDGKTFNGWRGYNKTDVPGAWEIDDGAIHIKGSGAGEAGAANGGDLIFAHKFSNFEFEFEWKVNKGSNSGVFYMIQEVEGQPAYISAPEYQVLDNINHPDAKLGKDGNRQSSSLYDMIPAKPQNAKPIGEWNKGKIMVYKGTVVHYLNSDSPVVEYHLWTPAWKEMLDNSKFSKDKWPLAYELLLNCGGENKEGFIGLQDHGDDVWFRNLRIKILD</sequence>
<evidence type="ECO:0000256" key="1">
    <source>
        <dbReference type="SAM" id="SignalP"/>
    </source>
</evidence>
<accession>A0A9D1X9Q3</accession>
<evidence type="ECO:0000313" key="4">
    <source>
        <dbReference type="Proteomes" id="UP000886740"/>
    </source>
</evidence>
<dbReference type="Gene3D" id="2.60.120.560">
    <property type="entry name" value="Exo-inulinase, domain 1"/>
    <property type="match status" value="1"/>
</dbReference>
<dbReference type="GO" id="GO:0016787">
    <property type="term" value="F:hydrolase activity"/>
    <property type="evidence" value="ECO:0007669"/>
    <property type="project" value="InterPro"/>
</dbReference>
<feature type="signal peptide" evidence="1">
    <location>
        <begin position="1"/>
        <end position="24"/>
    </location>
</feature>